<keyword evidence="2" id="KW-0732">Signal</keyword>
<reference evidence="4" key="1">
    <citation type="submission" date="2025-08" db="UniProtKB">
        <authorList>
            <consortium name="RefSeq"/>
        </authorList>
    </citation>
    <scope>IDENTIFICATION</scope>
    <source>
        <tissue evidence="4">Whole sample</tissue>
    </source>
</reference>
<dbReference type="RefSeq" id="XP_022307494.1">
    <property type="nucleotide sequence ID" value="XM_022451786.1"/>
</dbReference>
<proteinExistence type="predicted"/>
<feature type="signal peptide" evidence="2">
    <location>
        <begin position="1"/>
        <end position="17"/>
    </location>
</feature>
<evidence type="ECO:0000313" key="3">
    <source>
        <dbReference type="Proteomes" id="UP000694844"/>
    </source>
</evidence>
<gene>
    <name evidence="4" type="primary">LOC111113490</name>
</gene>
<dbReference type="AlphaFoldDB" id="A0A8B8BXB5"/>
<dbReference type="KEGG" id="cvn:111113490"/>
<dbReference type="Proteomes" id="UP000694844">
    <property type="component" value="Chromosome 9"/>
</dbReference>
<sequence>MYRIALGLLFIVFAAEASRVKRPGYKRSYEPPVSYYGYGGNGYGNNGGNGYSDNGGNGGNGYVDNGGNGGNGYGDNGGNGGKEYGDNGGNGGNGGDYGVDTYNGKGGNNGGEYGVEQSSYGGGYGGKRVRREGNEREGKGEKKQRIWWKRRIPIPSPSFTIL</sequence>
<feature type="region of interest" description="Disordered" evidence="1">
    <location>
        <begin position="58"/>
        <end position="144"/>
    </location>
</feature>
<evidence type="ECO:0000256" key="1">
    <source>
        <dbReference type="SAM" id="MobiDB-lite"/>
    </source>
</evidence>
<evidence type="ECO:0000256" key="2">
    <source>
        <dbReference type="SAM" id="SignalP"/>
    </source>
</evidence>
<evidence type="ECO:0000313" key="4">
    <source>
        <dbReference type="RefSeq" id="XP_022307494.1"/>
    </source>
</evidence>
<name>A0A8B8BXB5_CRAVI</name>
<dbReference type="GeneID" id="111113490"/>
<accession>A0A8B8BXB5</accession>
<feature type="chain" id="PRO_5034926617" evidence="2">
    <location>
        <begin position="18"/>
        <end position="162"/>
    </location>
</feature>
<organism evidence="3 4">
    <name type="scientific">Crassostrea virginica</name>
    <name type="common">Eastern oyster</name>
    <dbReference type="NCBI Taxonomy" id="6565"/>
    <lineage>
        <taxon>Eukaryota</taxon>
        <taxon>Metazoa</taxon>
        <taxon>Spiralia</taxon>
        <taxon>Lophotrochozoa</taxon>
        <taxon>Mollusca</taxon>
        <taxon>Bivalvia</taxon>
        <taxon>Autobranchia</taxon>
        <taxon>Pteriomorphia</taxon>
        <taxon>Ostreida</taxon>
        <taxon>Ostreoidea</taxon>
        <taxon>Ostreidae</taxon>
        <taxon>Crassostrea</taxon>
    </lineage>
</organism>
<keyword evidence="3" id="KW-1185">Reference proteome</keyword>
<feature type="compositionally biased region" description="Gly residues" evidence="1">
    <location>
        <begin position="104"/>
        <end position="113"/>
    </location>
</feature>
<feature type="compositionally biased region" description="Basic and acidic residues" evidence="1">
    <location>
        <begin position="131"/>
        <end position="144"/>
    </location>
</feature>
<protein>
    <submittedName>
        <fullName evidence="4">Glycine, alanine and asparagine-rich protein-like</fullName>
    </submittedName>
</protein>
<feature type="compositionally biased region" description="Gly residues" evidence="1">
    <location>
        <begin position="58"/>
        <end position="97"/>
    </location>
</feature>